<keyword evidence="5" id="KW-0472">Membrane</keyword>
<dbReference type="Gramene" id="TraesCS7A03G1320100.1">
    <property type="protein sequence ID" value="TraesCS7A03G1320100.1.CDS"/>
    <property type="gene ID" value="TraesCS7A03G1320100"/>
</dbReference>
<feature type="region of interest" description="Disordered" evidence="6">
    <location>
        <begin position="1"/>
        <end position="48"/>
    </location>
</feature>
<dbReference type="Proteomes" id="UP000019116">
    <property type="component" value="Chromosome 7A"/>
</dbReference>
<protein>
    <submittedName>
        <fullName evidence="7">Uncharacterized protein</fullName>
    </submittedName>
</protein>
<evidence type="ECO:0000256" key="4">
    <source>
        <dbReference type="ARBA" id="ARBA00022989"/>
    </source>
</evidence>
<evidence type="ECO:0000256" key="6">
    <source>
        <dbReference type="SAM" id="MobiDB-lite"/>
    </source>
</evidence>
<dbReference type="AlphaFoldDB" id="A0A3B6RST6"/>
<gene>
    <name evidence="7" type="primary">LOC123147100</name>
</gene>
<accession>A0A3B6RST6</accession>
<dbReference type="GeneID" id="123147100"/>
<name>A0A3B6RST6_WHEAT</name>
<dbReference type="EnsemblPlants" id="TraesCS7A02G542500.2">
    <property type="protein sequence ID" value="TraesCS7A02G542500.2"/>
    <property type="gene ID" value="TraesCS7A02G542500"/>
</dbReference>
<dbReference type="RefSeq" id="XP_044422272.1">
    <property type="nucleotide sequence ID" value="XM_044566337.1"/>
</dbReference>
<evidence type="ECO:0000256" key="3">
    <source>
        <dbReference type="ARBA" id="ARBA00022692"/>
    </source>
</evidence>
<dbReference type="Gramene" id="TraesPARA_EIv1.0_2357260.1">
    <property type="protein sequence ID" value="TraesPARA_EIv1.0_2357260.1.CDS"/>
    <property type="gene ID" value="TraesPARA_EIv1.0_2357260"/>
</dbReference>
<dbReference type="PANTHER" id="PTHR31113:SF20">
    <property type="entry name" value="UPF0496 PROTEIN 2-RELATED"/>
    <property type="match status" value="1"/>
</dbReference>
<dbReference type="OMA" id="IAMRGHG"/>
<organism evidence="7">
    <name type="scientific">Triticum aestivum</name>
    <name type="common">Wheat</name>
    <dbReference type="NCBI Taxonomy" id="4565"/>
    <lineage>
        <taxon>Eukaryota</taxon>
        <taxon>Viridiplantae</taxon>
        <taxon>Streptophyta</taxon>
        <taxon>Embryophyta</taxon>
        <taxon>Tracheophyta</taxon>
        <taxon>Spermatophyta</taxon>
        <taxon>Magnoliopsida</taxon>
        <taxon>Liliopsida</taxon>
        <taxon>Poales</taxon>
        <taxon>Poaceae</taxon>
        <taxon>BOP clade</taxon>
        <taxon>Pooideae</taxon>
        <taxon>Triticodae</taxon>
        <taxon>Triticeae</taxon>
        <taxon>Triticinae</taxon>
        <taxon>Triticum</taxon>
    </lineage>
</organism>
<comment type="similarity">
    <text evidence="2">Belongs to the UPF0496 family.</text>
</comment>
<proteinExistence type="inferred from homology"/>
<feature type="compositionally biased region" description="Low complexity" evidence="6">
    <location>
        <begin position="1"/>
        <end position="16"/>
    </location>
</feature>
<keyword evidence="4" id="KW-1133">Transmembrane helix</keyword>
<dbReference type="Pfam" id="PF05055">
    <property type="entry name" value="DUF677"/>
    <property type="match status" value="1"/>
</dbReference>
<reference evidence="7" key="2">
    <citation type="submission" date="2018-10" db="UniProtKB">
        <authorList>
            <consortium name="EnsemblPlants"/>
        </authorList>
    </citation>
    <scope>IDENTIFICATION</scope>
</reference>
<feature type="compositionally biased region" description="Low complexity" evidence="6">
    <location>
        <begin position="423"/>
        <end position="435"/>
    </location>
</feature>
<dbReference type="GO" id="GO:0016020">
    <property type="term" value="C:membrane"/>
    <property type="evidence" value="ECO:0007669"/>
    <property type="project" value="UniProtKB-SubCell"/>
</dbReference>
<evidence type="ECO:0000256" key="5">
    <source>
        <dbReference type="ARBA" id="ARBA00023136"/>
    </source>
</evidence>
<dbReference type="Gramene" id="TraesLDM7A03G04032780.1">
    <property type="protein sequence ID" value="TraesLDM7A03G04032780.1"/>
    <property type="gene ID" value="TraesLDM7A03G04032780"/>
</dbReference>
<dbReference type="PaxDb" id="4565-Traes_7AL_F7FF33C06.1"/>
<reference evidence="7" key="1">
    <citation type="submission" date="2018-08" db="EMBL/GenBank/DDBJ databases">
        <authorList>
            <person name="Rossello M."/>
        </authorList>
    </citation>
    <scope>NUCLEOTIDE SEQUENCE [LARGE SCALE GENOMIC DNA]</scope>
    <source>
        <strain evidence="7">cv. Chinese Spring</strain>
    </source>
</reference>
<keyword evidence="3" id="KW-0812">Transmembrane</keyword>
<dbReference type="Gramene" id="TraesJUL7A03G04066570.1">
    <property type="protein sequence ID" value="TraesJUL7A03G04066570.1"/>
    <property type="gene ID" value="TraesJUL7A03G04066570"/>
</dbReference>
<dbReference type="Gramene" id="TraesKAR7A01G0463690.1">
    <property type="protein sequence ID" value="cds.TraesKAR7A01G0463690.1"/>
    <property type="gene ID" value="TraesKAR7A01G0463690"/>
</dbReference>
<dbReference type="KEGG" id="taes:123147100"/>
<dbReference type="InterPro" id="IPR007749">
    <property type="entry name" value="DUF677"/>
</dbReference>
<dbReference type="Gramene" id="TraesNOR7A03G04072840.1">
    <property type="protein sequence ID" value="TraesNOR7A03G04072840.1"/>
    <property type="gene ID" value="TraesNOR7A03G04072840"/>
</dbReference>
<dbReference type="OrthoDB" id="776561at2759"/>
<evidence type="ECO:0000313" key="8">
    <source>
        <dbReference type="Proteomes" id="UP000019116"/>
    </source>
</evidence>
<feature type="region of interest" description="Disordered" evidence="6">
    <location>
        <begin position="415"/>
        <end position="435"/>
    </location>
</feature>
<sequence length="435" mass="47532">MWPFSSSPSLAKSMSSIDTPDTMMDGSSSSSSSVTQTPPPRSPLDVDEEYGRAFKSRSFLDLWSHAHRSLRQTFKLSSSRPSTSLETLDDGAAALDKEPSCSYTILDDFELEPRPEALARAAGRRHRRQRRWGCHRRHRVEALLLEYFDVTRDACEACSALLAAVGAARRHHLVLRRLLRRLDVEGGGDDNTTTAARDALALHVRQDNPLSPAGSRLDGFHEAHARCSPLSKRLAAARRRLRRLAKAARFARCAAATTVVGASATVVVAAVVLAAHAVVGVGAAAAVAFCATSTEPVACRTNTVKKLSGRLHGRRRRGHARAGEEVVDAAARGAYIVGRDLDTVSRMVRRAHDELEHGRDMARIAVAGHGERPLLEEVAREEEECGEDLRSQLEELEEHACLCLITINRSRRMVAQEMERAGSPSPSTETTTSKD</sequence>
<dbReference type="STRING" id="4565.A0A3B6RST6"/>
<comment type="subcellular location">
    <subcellularLocation>
        <location evidence="1">Membrane</location>
    </subcellularLocation>
</comment>
<evidence type="ECO:0000256" key="2">
    <source>
        <dbReference type="ARBA" id="ARBA00009074"/>
    </source>
</evidence>
<evidence type="ECO:0000313" key="7">
    <source>
        <dbReference type="EnsemblPlants" id="TraesCS7A02G542500.2"/>
    </source>
</evidence>
<dbReference type="PANTHER" id="PTHR31113">
    <property type="entry name" value="UPF0496 PROTEIN 3-RELATED"/>
    <property type="match status" value="1"/>
</dbReference>
<dbReference type="Gramene" id="TraesCS7A02G542500.2">
    <property type="protein sequence ID" value="TraesCS7A02G542500.2"/>
    <property type="gene ID" value="TraesCS7A02G542500"/>
</dbReference>
<dbReference type="Gramene" id="TraesJAG7A03G04011390.1">
    <property type="protein sequence ID" value="TraesJAG7A03G04011390.1"/>
    <property type="gene ID" value="TraesJAG7A03G04011390"/>
</dbReference>
<keyword evidence="8" id="KW-1185">Reference proteome</keyword>
<evidence type="ECO:0000256" key="1">
    <source>
        <dbReference type="ARBA" id="ARBA00004370"/>
    </source>
</evidence>